<dbReference type="SUPFAM" id="SSF56112">
    <property type="entry name" value="Protein kinase-like (PK-like)"/>
    <property type="match status" value="1"/>
</dbReference>
<dbReference type="InterPro" id="IPR011009">
    <property type="entry name" value="Kinase-like_dom_sf"/>
</dbReference>
<evidence type="ECO:0000256" key="1">
    <source>
        <dbReference type="ARBA" id="ARBA00012513"/>
    </source>
</evidence>
<proteinExistence type="predicted"/>
<organism evidence="3 4">
    <name type="scientific">Cylicostephanus goldi</name>
    <name type="common">Nematode worm</name>
    <dbReference type="NCBI Taxonomy" id="71465"/>
    <lineage>
        <taxon>Eukaryota</taxon>
        <taxon>Metazoa</taxon>
        <taxon>Ecdysozoa</taxon>
        <taxon>Nematoda</taxon>
        <taxon>Chromadorea</taxon>
        <taxon>Rhabditida</taxon>
        <taxon>Rhabditina</taxon>
        <taxon>Rhabditomorpha</taxon>
        <taxon>Strongyloidea</taxon>
        <taxon>Strongylidae</taxon>
        <taxon>Cylicostephanus</taxon>
    </lineage>
</organism>
<dbReference type="InterPro" id="IPR050235">
    <property type="entry name" value="CK1_Ser-Thr_kinase"/>
</dbReference>
<accession>A0A3P6QUE3</accession>
<dbReference type="PANTHER" id="PTHR11909">
    <property type="entry name" value="CASEIN KINASE-RELATED"/>
    <property type="match status" value="1"/>
</dbReference>
<dbReference type="Proteomes" id="UP000271889">
    <property type="component" value="Unassembled WGS sequence"/>
</dbReference>
<keyword evidence="4" id="KW-1185">Reference proteome</keyword>
<evidence type="ECO:0000313" key="3">
    <source>
        <dbReference type="EMBL" id="VDK54032.1"/>
    </source>
</evidence>
<dbReference type="GO" id="GO:0005524">
    <property type="term" value="F:ATP binding"/>
    <property type="evidence" value="ECO:0007669"/>
    <property type="project" value="InterPro"/>
</dbReference>
<gene>
    <name evidence="3" type="ORF">CGOC_LOCUS2867</name>
</gene>
<dbReference type="PROSITE" id="PS00108">
    <property type="entry name" value="PROTEIN_KINASE_ST"/>
    <property type="match status" value="1"/>
</dbReference>
<dbReference type="Gene3D" id="1.10.510.10">
    <property type="entry name" value="Transferase(Phosphotransferase) domain 1"/>
    <property type="match status" value="1"/>
</dbReference>
<dbReference type="InterPro" id="IPR000719">
    <property type="entry name" value="Prot_kinase_dom"/>
</dbReference>
<reference evidence="3 4" key="1">
    <citation type="submission" date="2018-11" db="EMBL/GenBank/DDBJ databases">
        <authorList>
            <consortium name="Pathogen Informatics"/>
        </authorList>
    </citation>
    <scope>NUCLEOTIDE SEQUENCE [LARGE SCALE GENOMIC DNA]</scope>
</reference>
<dbReference type="PROSITE" id="PS50011">
    <property type="entry name" value="PROTEIN_KINASE_DOM"/>
    <property type="match status" value="1"/>
</dbReference>
<dbReference type="GO" id="GO:0004674">
    <property type="term" value="F:protein serine/threonine kinase activity"/>
    <property type="evidence" value="ECO:0007669"/>
    <property type="project" value="UniProtKB-EC"/>
</dbReference>
<feature type="domain" description="Protein kinase" evidence="2">
    <location>
        <begin position="1"/>
        <end position="157"/>
    </location>
</feature>
<evidence type="ECO:0000313" key="4">
    <source>
        <dbReference type="Proteomes" id="UP000271889"/>
    </source>
</evidence>
<evidence type="ECO:0000259" key="2">
    <source>
        <dbReference type="PROSITE" id="PS50011"/>
    </source>
</evidence>
<dbReference type="OrthoDB" id="5979581at2759"/>
<dbReference type="AlphaFoldDB" id="A0A3P6QUE3"/>
<dbReference type="EMBL" id="UYRV01006819">
    <property type="protein sequence ID" value="VDK54032.1"/>
    <property type="molecule type" value="Genomic_DNA"/>
</dbReference>
<dbReference type="InterPro" id="IPR008271">
    <property type="entry name" value="Ser/Thr_kinase_AS"/>
</dbReference>
<name>A0A3P6QUE3_CYLGO</name>
<dbReference type="EC" id="2.7.11.1" evidence="1"/>
<feature type="non-terminal residue" evidence="3">
    <location>
        <position position="157"/>
    </location>
</feature>
<protein>
    <recommendedName>
        <fullName evidence="1">non-specific serine/threonine protein kinase</fullName>
        <ecNumber evidence="1">2.7.11.1</ecNumber>
    </recommendedName>
</protein>
<sequence>MGQSQLELSVSDPTGQYALKVEGIDEKVQVFVLQTLMERGGRHFCRIEDKGRFGKYNYIVITLVGKSLLDLRKSQPTNRLSLACALSVGIQCLEALEGTVLNNIKSTDLLKSDLHGIGYLHRDVKPGNYTIGRPEVNELRKIYILDFGMCRKFTNDQ</sequence>